<name>A0A8H4KGD0_9HYPO</name>
<organism evidence="1 2">
    <name type="scientific">Fusarium austroafricanum</name>
    <dbReference type="NCBI Taxonomy" id="2364996"/>
    <lineage>
        <taxon>Eukaryota</taxon>
        <taxon>Fungi</taxon>
        <taxon>Dikarya</taxon>
        <taxon>Ascomycota</taxon>
        <taxon>Pezizomycotina</taxon>
        <taxon>Sordariomycetes</taxon>
        <taxon>Hypocreomycetidae</taxon>
        <taxon>Hypocreales</taxon>
        <taxon>Nectriaceae</taxon>
        <taxon>Fusarium</taxon>
        <taxon>Fusarium concolor species complex</taxon>
    </lineage>
</organism>
<dbReference type="Proteomes" id="UP000605986">
    <property type="component" value="Unassembled WGS sequence"/>
</dbReference>
<dbReference type="EMBL" id="JAADJG010000293">
    <property type="protein sequence ID" value="KAF4449291.1"/>
    <property type="molecule type" value="Genomic_DNA"/>
</dbReference>
<evidence type="ECO:0000313" key="1">
    <source>
        <dbReference type="EMBL" id="KAF4449291.1"/>
    </source>
</evidence>
<gene>
    <name evidence="1" type="ORF">F53441_7409</name>
</gene>
<dbReference type="AlphaFoldDB" id="A0A8H4KGD0"/>
<evidence type="ECO:0000313" key="2">
    <source>
        <dbReference type="Proteomes" id="UP000605986"/>
    </source>
</evidence>
<accession>A0A8H4KGD0</accession>
<proteinExistence type="predicted"/>
<protein>
    <submittedName>
        <fullName evidence="1">Uncharacterized protein</fullName>
    </submittedName>
</protein>
<reference evidence="1" key="1">
    <citation type="submission" date="2020-01" db="EMBL/GenBank/DDBJ databases">
        <title>Identification and distribution of gene clusters putatively required for synthesis of sphingolipid metabolism inhibitors in phylogenetically diverse species of the filamentous fungus Fusarium.</title>
        <authorList>
            <person name="Kim H.-S."/>
            <person name="Busman M."/>
            <person name="Brown D.W."/>
            <person name="Divon H."/>
            <person name="Uhlig S."/>
            <person name="Proctor R.H."/>
        </authorList>
    </citation>
    <scope>NUCLEOTIDE SEQUENCE</scope>
    <source>
        <strain evidence="1">NRRL 53441</strain>
    </source>
</reference>
<comment type="caution">
    <text evidence="1">The sequence shown here is derived from an EMBL/GenBank/DDBJ whole genome shotgun (WGS) entry which is preliminary data.</text>
</comment>
<sequence length="194" mass="20460">MPSSSYTTPSAKFTFAIHPSAPSVVQYLGSPPDAPPTFSFTTPPNESDIALYQGFPNPNSIVGTVSLTESTFKHRGNPGTLDRVSMGESCDVSCPLGSFKWAADMGGDGHYCWTLKNKSGEKFAKLGGGKKSDRLAMGDKKLEFYFTGNDALVELAVLTALMIASGVKSKTSKKDSAKGVVTALHLLSTIMGGP</sequence>
<dbReference type="OrthoDB" id="4725912at2759"/>
<keyword evidence="2" id="KW-1185">Reference proteome</keyword>